<feature type="transmembrane region" description="Helical" evidence="7">
    <location>
        <begin position="176"/>
        <end position="195"/>
    </location>
</feature>
<feature type="transmembrane region" description="Helical" evidence="7">
    <location>
        <begin position="60"/>
        <end position="81"/>
    </location>
</feature>
<dbReference type="InterPro" id="IPR051311">
    <property type="entry name" value="DedA_domain"/>
</dbReference>
<dbReference type="InterPro" id="IPR032816">
    <property type="entry name" value="VTT_dom"/>
</dbReference>
<evidence type="ECO:0000256" key="7">
    <source>
        <dbReference type="SAM" id="Phobius"/>
    </source>
</evidence>
<keyword evidence="6 7" id="KW-0472">Membrane</keyword>
<evidence type="ECO:0000256" key="5">
    <source>
        <dbReference type="ARBA" id="ARBA00022989"/>
    </source>
</evidence>
<keyword evidence="3" id="KW-1003">Cell membrane</keyword>
<comment type="similarity">
    <text evidence="2">Belongs to the DedA family.</text>
</comment>
<accession>A0ABU8HJS6</accession>
<evidence type="ECO:0000256" key="3">
    <source>
        <dbReference type="ARBA" id="ARBA00022475"/>
    </source>
</evidence>
<comment type="caution">
    <text evidence="9">The sequence shown here is derived from an EMBL/GenBank/DDBJ whole genome shotgun (WGS) entry which is preliminary data.</text>
</comment>
<feature type="transmembrane region" description="Helical" evidence="7">
    <location>
        <begin position="144"/>
        <end position="164"/>
    </location>
</feature>
<gene>
    <name evidence="9" type="ORF">WAK64_20125</name>
</gene>
<proteinExistence type="inferred from homology"/>
<evidence type="ECO:0000256" key="2">
    <source>
        <dbReference type="ARBA" id="ARBA00010792"/>
    </source>
</evidence>
<protein>
    <submittedName>
        <fullName evidence="9">DedA family protein</fullName>
    </submittedName>
</protein>
<dbReference type="Proteomes" id="UP001312865">
    <property type="component" value="Unassembled WGS sequence"/>
</dbReference>
<evidence type="ECO:0000313" key="9">
    <source>
        <dbReference type="EMBL" id="MEI5909349.1"/>
    </source>
</evidence>
<keyword evidence="10" id="KW-1185">Reference proteome</keyword>
<dbReference type="EMBL" id="JBBAXC010000024">
    <property type="protein sequence ID" value="MEI5909349.1"/>
    <property type="molecule type" value="Genomic_DNA"/>
</dbReference>
<keyword evidence="5 7" id="KW-1133">Transmembrane helix</keyword>
<reference evidence="9 10" key="1">
    <citation type="journal article" date="2018" name="J. Microbiol.">
        <title>Bacillus spongiae sp. nov., isolated from sponge of Jeju Island.</title>
        <authorList>
            <person name="Lee G.E."/>
            <person name="Im W.T."/>
            <person name="Park J.S."/>
        </authorList>
    </citation>
    <scope>NUCLEOTIDE SEQUENCE [LARGE SCALE GENOMIC DNA]</scope>
    <source>
        <strain evidence="9 10">135PIL107-10</strain>
    </source>
</reference>
<evidence type="ECO:0000256" key="4">
    <source>
        <dbReference type="ARBA" id="ARBA00022692"/>
    </source>
</evidence>
<evidence type="ECO:0000313" key="10">
    <source>
        <dbReference type="Proteomes" id="UP001312865"/>
    </source>
</evidence>
<dbReference type="Pfam" id="PF09335">
    <property type="entry name" value="VTT_dom"/>
    <property type="match status" value="1"/>
</dbReference>
<feature type="transmembrane region" description="Helical" evidence="7">
    <location>
        <begin position="111"/>
        <end position="132"/>
    </location>
</feature>
<name>A0ABU8HJS6_9BACI</name>
<comment type="subcellular location">
    <subcellularLocation>
        <location evidence="1">Cell membrane</location>
        <topology evidence="1">Multi-pass membrane protein</topology>
    </subcellularLocation>
</comment>
<keyword evidence="4 7" id="KW-0812">Transmembrane</keyword>
<feature type="transmembrane region" description="Helical" evidence="7">
    <location>
        <begin position="24"/>
        <end position="53"/>
    </location>
</feature>
<dbReference type="PANTHER" id="PTHR42709">
    <property type="entry name" value="ALKALINE PHOSPHATASE LIKE PROTEIN"/>
    <property type="match status" value="1"/>
</dbReference>
<organism evidence="9 10">
    <name type="scientific">Bacillus spongiae</name>
    <dbReference type="NCBI Taxonomy" id="2683610"/>
    <lineage>
        <taxon>Bacteria</taxon>
        <taxon>Bacillati</taxon>
        <taxon>Bacillota</taxon>
        <taxon>Bacilli</taxon>
        <taxon>Bacillales</taxon>
        <taxon>Bacillaceae</taxon>
        <taxon>Bacillus</taxon>
    </lineage>
</organism>
<sequence length="207" mass="23561">MKSSYIEVSRLAEMFLNHIDEWGVWGIFLSLFIEGSAFPFIGTFFIVTVGFVLELSWLSVGLISILGSMFYALGSYLPYFIGYRLGHSVELKLSKENREKLEKTRITFGRYGIWGVAIASPLHFGNVVPFLAGMSKMNLSKYTLLTMLGIAPSTFLLLSVGQFYEGDKDAVIEQIVSYQTYLLIAFIILTFAYGLSKYRKRRRKQLH</sequence>
<evidence type="ECO:0000256" key="6">
    <source>
        <dbReference type="ARBA" id="ARBA00023136"/>
    </source>
</evidence>
<evidence type="ECO:0000256" key="1">
    <source>
        <dbReference type="ARBA" id="ARBA00004651"/>
    </source>
</evidence>
<feature type="domain" description="VTT" evidence="8">
    <location>
        <begin position="41"/>
        <end position="162"/>
    </location>
</feature>
<dbReference type="PANTHER" id="PTHR42709:SF6">
    <property type="entry name" value="UNDECAPRENYL PHOSPHATE TRANSPORTER A"/>
    <property type="match status" value="1"/>
</dbReference>
<evidence type="ECO:0000259" key="8">
    <source>
        <dbReference type="Pfam" id="PF09335"/>
    </source>
</evidence>
<dbReference type="RefSeq" id="WP_336588793.1">
    <property type="nucleotide sequence ID" value="NZ_JBBAXC010000024.1"/>
</dbReference>